<gene>
    <name evidence="1" type="ORF">UFOPK2195_00018</name>
</gene>
<proteinExistence type="predicted"/>
<name>A0A6J6K0F8_9ZZZZ</name>
<accession>A0A6J6K0F8</accession>
<evidence type="ECO:0000313" key="1">
    <source>
        <dbReference type="EMBL" id="CAB4642736.1"/>
    </source>
</evidence>
<dbReference type="AlphaFoldDB" id="A0A6J6K0F8"/>
<protein>
    <submittedName>
        <fullName evidence="1">Unannotated protein</fullName>
    </submittedName>
</protein>
<dbReference type="EMBL" id="CAEZWH010000002">
    <property type="protein sequence ID" value="CAB4642736.1"/>
    <property type="molecule type" value="Genomic_DNA"/>
</dbReference>
<reference evidence="1" key="1">
    <citation type="submission" date="2020-05" db="EMBL/GenBank/DDBJ databases">
        <authorList>
            <person name="Chiriac C."/>
            <person name="Salcher M."/>
            <person name="Ghai R."/>
            <person name="Kavagutti S V."/>
        </authorList>
    </citation>
    <scope>NUCLEOTIDE SEQUENCE</scope>
</reference>
<sequence>MFLLGLGNNTIDILGGYPLVIRLDTVLKNWNQTMHALTCQCRHLQDRRISDEVQLTHHLGINVITLLRIKHFPLVQYNQNRATSSVNALGQALVLVCDAFKSVDHQDGNI</sequence>
<organism evidence="1">
    <name type="scientific">freshwater metagenome</name>
    <dbReference type="NCBI Taxonomy" id="449393"/>
    <lineage>
        <taxon>unclassified sequences</taxon>
        <taxon>metagenomes</taxon>
        <taxon>ecological metagenomes</taxon>
    </lineage>
</organism>